<protein>
    <submittedName>
        <fullName evidence="18">ATPase, AAA family domain-containing protein</fullName>
        <ecNumber evidence="18">3.6.4.3</ecNumber>
    </submittedName>
</protein>
<dbReference type="VEuPathDB" id="PiroplasmaDB:BEWA_008080"/>
<dbReference type="SMART" id="SM00382">
    <property type="entry name" value="AAA"/>
    <property type="match status" value="1"/>
</dbReference>
<dbReference type="Gene3D" id="1.20.58.760">
    <property type="entry name" value="Peptidase M41"/>
    <property type="match status" value="1"/>
</dbReference>
<keyword evidence="5" id="KW-0645">Protease</keyword>
<evidence type="ECO:0000256" key="12">
    <source>
        <dbReference type="ARBA" id="ARBA00022946"/>
    </source>
</evidence>
<dbReference type="GO" id="GO:0005739">
    <property type="term" value="C:mitochondrion"/>
    <property type="evidence" value="ECO:0007669"/>
    <property type="project" value="TreeGrafter"/>
</dbReference>
<comment type="similarity">
    <text evidence="4">In the N-terminal section; belongs to the AAA ATPase family.</text>
</comment>
<keyword evidence="7" id="KW-0479">Metal-binding</keyword>
<keyword evidence="14" id="KW-0482">Metalloprotease</keyword>
<dbReference type="FunFam" id="3.40.50.300:FF:000277">
    <property type="entry name" value="ATP-dependent zinc metalloprotease FtsH"/>
    <property type="match status" value="1"/>
</dbReference>
<evidence type="ECO:0000256" key="11">
    <source>
        <dbReference type="ARBA" id="ARBA00022840"/>
    </source>
</evidence>
<dbReference type="eggNOG" id="KOG0734">
    <property type="taxonomic scope" value="Eukaryota"/>
</dbReference>
<comment type="similarity">
    <text evidence="16">Belongs to the AAA ATPase family.</text>
</comment>
<evidence type="ECO:0000256" key="1">
    <source>
        <dbReference type="ARBA" id="ARBA00001947"/>
    </source>
</evidence>
<dbReference type="EC" id="3.6.4.3" evidence="18"/>
<gene>
    <name evidence="18" type="ORF">BEWA_008080</name>
</gene>
<dbReference type="OrthoDB" id="1413014at2759"/>
<dbReference type="GO" id="GO:0016020">
    <property type="term" value="C:membrane"/>
    <property type="evidence" value="ECO:0007669"/>
    <property type="project" value="UniProtKB-SubCell"/>
</dbReference>
<evidence type="ECO:0000256" key="13">
    <source>
        <dbReference type="ARBA" id="ARBA00022989"/>
    </source>
</evidence>
<evidence type="ECO:0000256" key="8">
    <source>
        <dbReference type="ARBA" id="ARBA00022741"/>
    </source>
</evidence>
<evidence type="ECO:0000313" key="19">
    <source>
        <dbReference type="Proteomes" id="UP000031512"/>
    </source>
</evidence>
<evidence type="ECO:0000259" key="17">
    <source>
        <dbReference type="SMART" id="SM00382"/>
    </source>
</evidence>
<evidence type="ECO:0000256" key="6">
    <source>
        <dbReference type="ARBA" id="ARBA00022692"/>
    </source>
</evidence>
<dbReference type="GeneID" id="15805475"/>
<dbReference type="SUPFAM" id="SSF140990">
    <property type="entry name" value="FtsH protease domain-like"/>
    <property type="match status" value="1"/>
</dbReference>
<dbReference type="GO" id="GO:0004222">
    <property type="term" value="F:metalloendopeptidase activity"/>
    <property type="evidence" value="ECO:0007669"/>
    <property type="project" value="InterPro"/>
</dbReference>
<dbReference type="PANTHER" id="PTHR23076:SF97">
    <property type="entry name" value="ATP-DEPENDENT ZINC METALLOPROTEASE YME1L1"/>
    <property type="match status" value="1"/>
</dbReference>
<dbReference type="FunFam" id="1.20.58.760:FF:000001">
    <property type="entry name" value="ATP-dependent zinc metalloprotease FtsH"/>
    <property type="match status" value="1"/>
</dbReference>
<evidence type="ECO:0000256" key="16">
    <source>
        <dbReference type="RuleBase" id="RU003651"/>
    </source>
</evidence>
<comment type="similarity">
    <text evidence="3">In the C-terminal section; belongs to the peptidase M41 family.</text>
</comment>
<evidence type="ECO:0000256" key="15">
    <source>
        <dbReference type="ARBA" id="ARBA00023136"/>
    </source>
</evidence>
<keyword evidence="12" id="KW-0809">Transit peptide</keyword>
<evidence type="ECO:0000256" key="3">
    <source>
        <dbReference type="ARBA" id="ARBA00010044"/>
    </source>
</evidence>
<dbReference type="PROSITE" id="PS00674">
    <property type="entry name" value="AAA"/>
    <property type="match status" value="1"/>
</dbReference>
<keyword evidence="11 16" id="KW-0067">ATP-binding</keyword>
<comment type="subcellular location">
    <subcellularLocation>
        <location evidence="2">Membrane</location>
        <topology evidence="2">Multi-pass membrane protein</topology>
    </subcellularLocation>
</comment>
<evidence type="ECO:0000256" key="5">
    <source>
        <dbReference type="ARBA" id="ARBA00022670"/>
    </source>
</evidence>
<dbReference type="InterPro" id="IPR003959">
    <property type="entry name" value="ATPase_AAA_core"/>
</dbReference>
<dbReference type="FunFam" id="1.10.8.60:FF:000001">
    <property type="entry name" value="ATP-dependent zinc metalloprotease FtsH"/>
    <property type="match status" value="1"/>
</dbReference>
<dbReference type="GO" id="GO:0004176">
    <property type="term" value="F:ATP-dependent peptidase activity"/>
    <property type="evidence" value="ECO:0007669"/>
    <property type="project" value="InterPro"/>
</dbReference>
<keyword evidence="13" id="KW-1133">Transmembrane helix</keyword>
<evidence type="ECO:0000256" key="2">
    <source>
        <dbReference type="ARBA" id="ARBA00004141"/>
    </source>
</evidence>
<keyword evidence="8 16" id="KW-0547">Nucleotide-binding</keyword>
<dbReference type="InterPro" id="IPR027417">
    <property type="entry name" value="P-loop_NTPase"/>
</dbReference>
<dbReference type="InterPro" id="IPR003960">
    <property type="entry name" value="ATPase_AAA_CS"/>
</dbReference>
<accession>L0B1Q0</accession>
<organism evidence="18 19">
    <name type="scientific">Theileria equi strain WA</name>
    <dbReference type="NCBI Taxonomy" id="1537102"/>
    <lineage>
        <taxon>Eukaryota</taxon>
        <taxon>Sar</taxon>
        <taxon>Alveolata</taxon>
        <taxon>Apicomplexa</taxon>
        <taxon>Aconoidasida</taxon>
        <taxon>Piroplasmida</taxon>
        <taxon>Theileriidae</taxon>
        <taxon>Theileria</taxon>
    </lineage>
</organism>
<name>L0B1Q0_THEEQ</name>
<dbReference type="CDD" id="cd19501">
    <property type="entry name" value="RecA-like_FtsH"/>
    <property type="match status" value="1"/>
</dbReference>
<evidence type="ECO:0000256" key="10">
    <source>
        <dbReference type="ARBA" id="ARBA00022833"/>
    </source>
</evidence>
<dbReference type="Gene3D" id="1.10.8.60">
    <property type="match status" value="1"/>
</dbReference>
<evidence type="ECO:0000313" key="18">
    <source>
        <dbReference type="EMBL" id="AFZ81398.1"/>
    </source>
</evidence>
<dbReference type="GO" id="GO:0046872">
    <property type="term" value="F:metal ion binding"/>
    <property type="evidence" value="ECO:0007669"/>
    <property type="project" value="UniProtKB-KW"/>
</dbReference>
<keyword evidence="10" id="KW-0862">Zinc</keyword>
<dbReference type="GO" id="GO:0006508">
    <property type="term" value="P:proteolysis"/>
    <property type="evidence" value="ECO:0007669"/>
    <property type="project" value="UniProtKB-KW"/>
</dbReference>
<keyword evidence="19" id="KW-1185">Reference proteome</keyword>
<dbReference type="KEGG" id="beq:BEWA_008080"/>
<dbReference type="AlphaFoldDB" id="L0B1Q0"/>
<dbReference type="GO" id="GO:0016887">
    <property type="term" value="F:ATP hydrolysis activity"/>
    <property type="evidence" value="ECO:0007669"/>
    <property type="project" value="InterPro"/>
</dbReference>
<dbReference type="Pfam" id="PF01434">
    <property type="entry name" value="Peptidase_M41"/>
    <property type="match status" value="1"/>
</dbReference>
<dbReference type="MEROPS" id="M41.A21"/>
<dbReference type="SUPFAM" id="SSF52540">
    <property type="entry name" value="P-loop containing nucleoside triphosphate hydrolases"/>
    <property type="match status" value="1"/>
</dbReference>
<evidence type="ECO:0000256" key="4">
    <source>
        <dbReference type="ARBA" id="ARBA00010550"/>
    </source>
</evidence>
<dbReference type="InterPro" id="IPR000642">
    <property type="entry name" value="Peptidase_M41"/>
</dbReference>
<dbReference type="Pfam" id="PF17862">
    <property type="entry name" value="AAA_lid_3"/>
    <property type="match status" value="1"/>
</dbReference>
<sequence length="696" mass="77619">MAQNPTIFSGVLKSNVPVYGTISTIRSLDRRFTHSSTRIYRLRRTIEDGIQNKRLSELNLREANAYDPRLVIRAVESCYSNTIPKDEGILKEYLKALVFTNSLDSRSLKSLVDTNSDTLSGEIFNDNRGNFPENKEMYLKTDDKNPIHVVVNSPNGNTNGFLKFSRRLLSIGTIALCFGTFYLMLNQNLQRGIKYSFKIVSPEDLDTTFDDVKVRNSYISTLIIQGCDEVREELDEIIEYLRNPKKFEKLGAKLPKGILLAGSPGTGKTLLARAVAGEAGVPFIHSSGSEFEEMFVGVGARRIRELFKTARSISPCIVFIDELDAVGSKRSSTDHSSVRMTLNQLLVELDGFAKYDGVVVLCATNFPESLDPALIRPGRLDKTIHIPLPDYTGRYEILKLYSKKILLSPEVDLKTIAKRTVGMTGADIFNILNMAALKCSIQGLASVTTSAIEEAFDRVVVGLKGKPLVNDRERTATAYHEGGHTLVSLHTQGTTKVHKATILPRGRTLGVTWKIPEEKYDTRMVELKSELDVLMGGMAAEEAIYGKENITTGCQSDLERATEIARTMVMKFGVGLKNVSGPMYIDTKRYPELSEELRKKIDSAVQTLLDEAYERASSVIRNNIGQLHNLSKALVRYETLTLEEINKAVDGNIEEIAVQRKLIQESKNTSSRLKDTINVAGDFLPEPQHSFKSHKM</sequence>
<comment type="cofactor">
    <cofactor evidence="1">
        <name>Zn(2+)</name>
        <dbReference type="ChEBI" id="CHEBI:29105"/>
    </cofactor>
</comment>
<evidence type="ECO:0000256" key="7">
    <source>
        <dbReference type="ARBA" id="ARBA00022723"/>
    </source>
</evidence>
<dbReference type="Pfam" id="PF00004">
    <property type="entry name" value="AAA"/>
    <property type="match status" value="1"/>
</dbReference>
<dbReference type="Gene3D" id="3.40.50.300">
    <property type="entry name" value="P-loop containing nucleotide triphosphate hydrolases"/>
    <property type="match status" value="1"/>
</dbReference>
<feature type="domain" description="AAA+ ATPase" evidence="17">
    <location>
        <begin position="254"/>
        <end position="390"/>
    </location>
</feature>
<dbReference type="PANTHER" id="PTHR23076">
    <property type="entry name" value="METALLOPROTEASE M41 FTSH"/>
    <property type="match status" value="1"/>
</dbReference>
<dbReference type="GO" id="GO:0005524">
    <property type="term" value="F:ATP binding"/>
    <property type="evidence" value="ECO:0007669"/>
    <property type="project" value="UniProtKB-KW"/>
</dbReference>
<dbReference type="InterPro" id="IPR003593">
    <property type="entry name" value="AAA+_ATPase"/>
</dbReference>
<evidence type="ECO:0000256" key="9">
    <source>
        <dbReference type="ARBA" id="ARBA00022801"/>
    </source>
</evidence>
<proteinExistence type="inferred from homology"/>
<dbReference type="RefSeq" id="XP_004831064.1">
    <property type="nucleotide sequence ID" value="XM_004831007.1"/>
</dbReference>
<evidence type="ECO:0000256" key="14">
    <source>
        <dbReference type="ARBA" id="ARBA00023049"/>
    </source>
</evidence>
<dbReference type="Proteomes" id="UP000031512">
    <property type="component" value="Chromosome 3"/>
</dbReference>
<reference evidence="18 19" key="1">
    <citation type="journal article" date="2012" name="BMC Genomics">
        <title>Comparative genomic analysis and phylogenetic position of Theileria equi.</title>
        <authorList>
            <person name="Kappmeyer L.S."/>
            <person name="Thiagarajan M."/>
            <person name="Herndon D.R."/>
            <person name="Ramsay J.D."/>
            <person name="Caler E."/>
            <person name="Djikeng A."/>
            <person name="Gillespie J.J."/>
            <person name="Lau A.O."/>
            <person name="Roalson E.H."/>
            <person name="Silva J.C."/>
            <person name="Silva M.G."/>
            <person name="Suarez C.E."/>
            <person name="Ueti M.W."/>
            <person name="Nene V.M."/>
            <person name="Mealey R.H."/>
            <person name="Knowles D.P."/>
            <person name="Brayton K.A."/>
        </authorList>
    </citation>
    <scope>NUCLEOTIDE SEQUENCE [LARGE SCALE GENOMIC DNA]</scope>
    <source>
        <strain evidence="18 19">WA</strain>
    </source>
</reference>
<keyword evidence="9 18" id="KW-0378">Hydrolase</keyword>
<keyword evidence="15" id="KW-0472">Membrane</keyword>
<keyword evidence="6" id="KW-0812">Transmembrane</keyword>
<dbReference type="InterPro" id="IPR041569">
    <property type="entry name" value="AAA_lid_3"/>
</dbReference>
<dbReference type="STRING" id="1537102.L0B1Q0"/>
<dbReference type="EMBL" id="CP001670">
    <property type="protein sequence ID" value="AFZ81398.1"/>
    <property type="molecule type" value="Genomic_DNA"/>
</dbReference>
<dbReference type="InterPro" id="IPR037219">
    <property type="entry name" value="Peptidase_M41-like"/>
</dbReference>